<sequence length="852" mass="89749">MGLIWKPVRVAVLIDNTVNTYDSQYKYEFKQSGLTVSLGGAAVSAGLDLAGDIKRSGQVKDERLQALYGYKAVRDLKTLGKELKGNPQDGLSLNVSLGSTKLTTEQNTHTENVNASNITAGGNVNITATEGNVNLKATNINAKDITVDAKKDINIESAQNKMDSDTKTSSSSAAISASFGLSTGSFGGLTGSANSGKGKENQSATTNTESQLNASGTATLKSGNDTNIIGSQVKGKKVEVDAGHNLNIESRQDSDTYTAKNQSAGIGFGTGKISGTNGSISAGKTKSNYDSVTEQAGIFAGKDGFDIKVGKNTDLKGAVISSEAGPDKNKLSTDTLTYSDIENKAEYSASSSGIGYAAGKDANGDPVAKKDLGLIPNIGTTASGEASSTTKSAISLGTIDIRSNPNQDLSNLSRTPEGAVNALGKIFDKKTVQEQQELAKVFGEVAFKAIGDLGLKEGSPEKVLLDGVVSGIMSKLGGGSFAEGAAAGGFNQLVVNELKKIGDPALMQWASAVLGAAAAKVVGGNAQTGASIATSETKNNSLSHDEYALMEKELKNCKNEEERKAVLEKWGKLSQERDETINQLYAEYEKATTDEEREAINKKRDQLYAEWGISDGIGVTLVIEKANPDSRYEGLSKERQETLSKVDNATNLADKLKYSAQFISQGLIEKITNYRDSQYNLAINNGLTPELAAIAADNATWNLIGPALSTAVRTGDVLGSGLGNLLSKGPSKAGVEWSFRNIPEGGATITGRKYSEHALERMAPNTPEIRAELRTKADKIAGEKGLVPGSKEYNEFINKYVDPRGITPTVVEDAIRNTKPAPGNTPGTFVHENANVRVIVNSNGDVVTVIPR</sequence>
<proteinExistence type="predicted"/>
<keyword evidence="3" id="KW-1185">Reference proteome</keyword>
<dbReference type="Pfam" id="PF13332">
    <property type="entry name" value="Fil_haemagg_2"/>
    <property type="match status" value="1"/>
</dbReference>
<evidence type="ECO:0000313" key="2">
    <source>
        <dbReference type="EMBL" id="XFO73562.1"/>
    </source>
</evidence>
<feature type="region of interest" description="Disordered" evidence="1">
    <location>
        <begin position="191"/>
        <end position="228"/>
    </location>
</feature>
<dbReference type="EMBL" id="CP155571">
    <property type="protein sequence ID" value="XFO73562.1"/>
    <property type="molecule type" value="Genomic_DNA"/>
</dbReference>
<dbReference type="InterPro" id="IPR025157">
    <property type="entry name" value="Hemagglutinin_rpt"/>
</dbReference>
<accession>A0ABZ3J597</accession>
<gene>
    <name evidence="2" type="ORF">SPACI_036690</name>
</gene>
<protein>
    <recommendedName>
        <fullName evidence="4">Filamentous hemagglutinin</fullName>
    </recommendedName>
</protein>
<evidence type="ECO:0000256" key="1">
    <source>
        <dbReference type="SAM" id="MobiDB-lite"/>
    </source>
</evidence>
<organism evidence="2 3">
    <name type="scientific">Sporomusa acidovorans (strain ATCC 49682 / DSM 3132 / Mol)</name>
    <dbReference type="NCBI Taxonomy" id="1123286"/>
    <lineage>
        <taxon>Bacteria</taxon>
        <taxon>Bacillati</taxon>
        <taxon>Bacillota</taxon>
        <taxon>Negativicutes</taxon>
        <taxon>Selenomonadales</taxon>
        <taxon>Sporomusaceae</taxon>
        <taxon>Sporomusa</taxon>
    </lineage>
</organism>
<dbReference type="Proteomes" id="UP000216052">
    <property type="component" value="Chromosome"/>
</dbReference>
<dbReference type="RefSeq" id="WP_245693041.1">
    <property type="nucleotide sequence ID" value="NZ_CP155571.1"/>
</dbReference>
<evidence type="ECO:0008006" key="4">
    <source>
        <dbReference type="Google" id="ProtNLM"/>
    </source>
</evidence>
<evidence type="ECO:0000313" key="3">
    <source>
        <dbReference type="Proteomes" id="UP000216052"/>
    </source>
</evidence>
<feature type="compositionally biased region" description="Polar residues" evidence="1">
    <location>
        <begin position="201"/>
        <end position="228"/>
    </location>
</feature>
<name>A0ABZ3J597_SPOA4</name>
<reference evidence="2" key="1">
    <citation type="submission" date="2024-05" db="EMBL/GenBank/DDBJ databases">
        <title>Isolation and characterization of Sporomusa carbonis sp. nov., a carboxydotrophic hydrogenogen in the genus of Sporomusa isolated from a charcoal burning pile.</title>
        <authorList>
            <person name="Boeer T."/>
            <person name="Rosenbaum F."/>
            <person name="Eysell L."/>
            <person name="Mueller V."/>
            <person name="Daniel R."/>
            <person name="Poehlein A."/>
        </authorList>
    </citation>
    <scope>NUCLEOTIDE SEQUENCE [LARGE SCALE GENOMIC DNA]</scope>
    <source>
        <strain evidence="2">DSM 3132</strain>
    </source>
</reference>